<dbReference type="PANTHER" id="PTHR48081">
    <property type="entry name" value="AB HYDROLASE SUPERFAMILY PROTEIN C4A8.06C"/>
    <property type="match status" value="1"/>
</dbReference>
<proteinExistence type="predicted"/>
<dbReference type="Proteomes" id="UP000199518">
    <property type="component" value="Unassembled WGS sequence"/>
</dbReference>
<organism evidence="4 5">
    <name type="scientific">Planctomicrobium piriforme</name>
    <dbReference type="NCBI Taxonomy" id="1576369"/>
    <lineage>
        <taxon>Bacteria</taxon>
        <taxon>Pseudomonadati</taxon>
        <taxon>Planctomycetota</taxon>
        <taxon>Planctomycetia</taxon>
        <taxon>Planctomycetales</taxon>
        <taxon>Planctomycetaceae</taxon>
        <taxon>Planctomicrobium</taxon>
    </lineage>
</organism>
<sequence length="310" mass="33565">MTNRIRLKRSLLLLWICGISQLSCQAQPVPPAGVSVERGIVFGKGGDQDLKLDLALPKRSSGLMPAIICVHGGGWRAGNREALQPFLYYFSNTGIVCLTIDYRLAPQHQFPAPLEDVKCAVRWLRANAEKYHVDPDRIALFGGSAGAHLAALAGVTNGESRFEGTGGHAAQKSDVCAVIGWAGPYDLTLAYQNSLQQGTDDGKVTRLAMEGLLGGPQQDKAELYRQASPVEYVKPTTPPMVLLHGEADTLVPIEQAELMEKKLKEAGVAVELLRLEGAQHSTLGKNPPQTLQKLTEHVNVLLRLPQRPGN</sequence>
<evidence type="ECO:0000256" key="2">
    <source>
        <dbReference type="SAM" id="SignalP"/>
    </source>
</evidence>
<dbReference type="PANTHER" id="PTHR48081:SF13">
    <property type="entry name" value="ALPHA_BETA HYDROLASE"/>
    <property type="match status" value="1"/>
</dbReference>
<gene>
    <name evidence="4" type="ORF">SAMN05421753_12077</name>
</gene>
<dbReference type="InterPro" id="IPR049492">
    <property type="entry name" value="BD-FAE-like_dom"/>
</dbReference>
<evidence type="ECO:0000313" key="5">
    <source>
        <dbReference type="Proteomes" id="UP000199518"/>
    </source>
</evidence>
<name>A0A1I3RD90_9PLAN</name>
<dbReference type="AlphaFoldDB" id="A0A1I3RD90"/>
<dbReference type="InterPro" id="IPR050300">
    <property type="entry name" value="GDXG_lipolytic_enzyme"/>
</dbReference>
<dbReference type="SUPFAM" id="SSF53474">
    <property type="entry name" value="alpha/beta-Hydrolases"/>
    <property type="match status" value="1"/>
</dbReference>
<dbReference type="GO" id="GO:0016787">
    <property type="term" value="F:hydrolase activity"/>
    <property type="evidence" value="ECO:0007669"/>
    <property type="project" value="UniProtKB-KW"/>
</dbReference>
<evidence type="ECO:0000256" key="1">
    <source>
        <dbReference type="ARBA" id="ARBA00022801"/>
    </source>
</evidence>
<dbReference type="Pfam" id="PF20434">
    <property type="entry name" value="BD-FAE"/>
    <property type="match status" value="1"/>
</dbReference>
<accession>A0A1I3RD90</accession>
<keyword evidence="2" id="KW-0732">Signal</keyword>
<dbReference type="InterPro" id="IPR029058">
    <property type="entry name" value="AB_hydrolase_fold"/>
</dbReference>
<feature type="signal peptide" evidence="2">
    <location>
        <begin position="1"/>
        <end position="26"/>
    </location>
</feature>
<dbReference type="EMBL" id="FOQD01000020">
    <property type="protein sequence ID" value="SFJ43639.1"/>
    <property type="molecule type" value="Genomic_DNA"/>
</dbReference>
<feature type="chain" id="PRO_5011624303" evidence="2">
    <location>
        <begin position="27"/>
        <end position="310"/>
    </location>
</feature>
<evidence type="ECO:0000313" key="4">
    <source>
        <dbReference type="EMBL" id="SFJ43639.1"/>
    </source>
</evidence>
<evidence type="ECO:0000259" key="3">
    <source>
        <dbReference type="Pfam" id="PF20434"/>
    </source>
</evidence>
<dbReference type="Gene3D" id="3.40.50.1820">
    <property type="entry name" value="alpha/beta hydrolase"/>
    <property type="match status" value="1"/>
</dbReference>
<protein>
    <submittedName>
        <fullName evidence="4">Acetyl esterase/lipase</fullName>
    </submittedName>
</protein>
<keyword evidence="5" id="KW-1185">Reference proteome</keyword>
<keyword evidence="1" id="KW-0378">Hydrolase</keyword>
<feature type="domain" description="BD-FAE-like" evidence="3">
    <location>
        <begin position="52"/>
        <end position="263"/>
    </location>
</feature>
<reference evidence="5" key="1">
    <citation type="submission" date="2016-10" db="EMBL/GenBank/DDBJ databases">
        <authorList>
            <person name="Varghese N."/>
            <person name="Submissions S."/>
        </authorList>
    </citation>
    <scope>NUCLEOTIDE SEQUENCE [LARGE SCALE GENOMIC DNA]</scope>
    <source>
        <strain evidence="5">DSM 26348</strain>
    </source>
</reference>
<dbReference type="STRING" id="1576369.SAMN05421753_12077"/>